<organism evidence="7 8">
    <name type="scientific">Sorghum bicolor</name>
    <name type="common">Sorghum</name>
    <name type="synonym">Sorghum vulgare</name>
    <dbReference type="NCBI Taxonomy" id="4558"/>
    <lineage>
        <taxon>Eukaryota</taxon>
        <taxon>Viridiplantae</taxon>
        <taxon>Streptophyta</taxon>
        <taxon>Embryophyta</taxon>
        <taxon>Tracheophyta</taxon>
        <taxon>Spermatophyta</taxon>
        <taxon>Magnoliopsida</taxon>
        <taxon>Liliopsida</taxon>
        <taxon>Poales</taxon>
        <taxon>Poaceae</taxon>
        <taxon>PACMAD clade</taxon>
        <taxon>Panicoideae</taxon>
        <taxon>Andropogonodae</taxon>
        <taxon>Andropogoneae</taxon>
        <taxon>Sorghinae</taxon>
        <taxon>Sorghum</taxon>
    </lineage>
</organism>
<dbReference type="InterPro" id="IPR036908">
    <property type="entry name" value="RlpA-like_sf"/>
</dbReference>
<keyword evidence="3" id="KW-0964">Secreted</keyword>
<dbReference type="AlphaFoldDB" id="A0A921UJ23"/>
<gene>
    <name evidence="7" type="ORF">BDA96_04G240800</name>
</gene>
<evidence type="ECO:0000256" key="6">
    <source>
        <dbReference type="SAM" id="SignalP"/>
    </source>
</evidence>
<dbReference type="PANTHER" id="PTHR33191">
    <property type="entry name" value="RIPENING-RELATED PROTEIN 2-RELATED"/>
    <property type="match status" value="1"/>
</dbReference>
<comment type="similarity">
    <text evidence="2">Belongs to the kiwellin family.</text>
</comment>
<feature type="signal peptide" evidence="6">
    <location>
        <begin position="1"/>
        <end position="27"/>
    </location>
</feature>
<dbReference type="GO" id="GO:0005576">
    <property type="term" value="C:extracellular region"/>
    <property type="evidence" value="ECO:0007669"/>
    <property type="project" value="UniProtKB-SubCell"/>
</dbReference>
<reference evidence="7" key="1">
    <citation type="journal article" date="2019" name="BMC Genomics">
        <title>A new reference genome for Sorghum bicolor reveals high levels of sequence similarity between sweet and grain genotypes: implications for the genetics of sugar metabolism.</title>
        <authorList>
            <person name="Cooper E.A."/>
            <person name="Brenton Z.W."/>
            <person name="Flinn B.S."/>
            <person name="Jenkins J."/>
            <person name="Shu S."/>
            <person name="Flowers D."/>
            <person name="Luo F."/>
            <person name="Wang Y."/>
            <person name="Xia P."/>
            <person name="Barry K."/>
            <person name="Daum C."/>
            <person name="Lipzen A."/>
            <person name="Yoshinaga Y."/>
            <person name="Schmutz J."/>
            <person name="Saski C."/>
            <person name="Vermerris W."/>
            <person name="Kresovich S."/>
        </authorList>
    </citation>
    <scope>NUCLEOTIDE SEQUENCE</scope>
</reference>
<dbReference type="Pfam" id="PF24300">
    <property type="entry name" value="KWL1"/>
    <property type="match status" value="1"/>
</dbReference>
<dbReference type="CDD" id="cd22270">
    <property type="entry name" value="DPBB_kiwellin-like"/>
    <property type="match status" value="1"/>
</dbReference>
<protein>
    <submittedName>
        <fullName evidence="7">Uncharacterized protein</fullName>
    </submittedName>
</protein>
<keyword evidence="5" id="KW-0812">Transmembrane</keyword>
<dbReference type="Gramene" id="EES07240">
    <property type="protein sequence ID" value="EES07240"/>
    <property type="gene ID" value="SORBI_3004G226000"/>
</dbReference>
<feature type="transmembrane region" description="Helical" evidence="5">
    <location>
        <begin position="207"/>
        <end position="224"/>
    </location>
</feature>
<dbReference type="OMA" id="SECDGEF"/>
<sequence length="225" mass="24014">MSITTNFLVLALAAGLVLVAFPSLCRGGGDDDDECQPVGTLWAPTQNNHSCEECCEAGHSYKTYRCSPPVVVSGPGGGGGGGTKAIMTLNNFTEGGDGGGPSECDGEFHRNSERVVALSTGWYAGGKRCGNSVRIWAKGRSVLAEVVDECDSLRGCDREHGYQPPCRYNVVDASQAVWDALRIAGDDVGEYPITWSDACSVGYRDCYSFFRAFLGISIILFIIVF</sequence>
<dbReference type="EMBL" id="CM027683">
    <property type="protein sequence ID" value="KAG0533998.1"/>
    <property type="molecule type" value="Genomic_DNA"/>
</dbReference>
<name>A0A921UJ23_SORBI</name>
<proteinExistence type="inferred from homology"/>
<keyword evidence="5" id="KW-0472">Membrane</keyword>
<dbReference type="InterPro" id="IPR039271">
    <property type="entry name" value="Kiwellin-like"/>
</dbReference>
<dbReference type="Proteomes" id="UP000807115">
    <property type="component" value="Chromosome 4"/>
</dbReference>
<evidence type="ECO:0000313" key="7">
    <source>
        <dbReference type="EMBL" id="KAG0533998.1"/>
    </source>
</evidence>
<evidence type="ECO:0000313" key="8">
    <source>
        <dbReference type="Proteomes" id="UP000807115"/>
    </source>
</evidence>
<evidence type="ECO:0000256" key="3">
    <source>
        <dbReference type="ARBA" id="ARBA00022525"/>
    </source>
</evidence>
<dbReference type="SUPFAM" id="SSF50685">
    <property type="entry name" value="Barwin-like endoglucanases"/>
    <property type="match status" value="1"/>
</dbReference>
<keyword evidence="5" id="KW-1133">Transmembrane helix</keyword>
<accession>A0A921UJ23</accession>
<comment type="caution">
    <text evidence="7">The sequence shown here is derived from an EMBL/GenBank/DDBJ whole genome shotgun (WGS) entry which is preliminary data.</text>
</comment>
<evidence type="ECO:0000256" key="4">
    <source>
        <dbReference type="ARBA" id="ARBA00022729"/>
    </source>
</evidence>
<reference evidence="7" key="2">
    <citation type="submission" date="2020-10" db="EMBL/GenBank/DDBJ databases">
        <authorList>
            <person name="Cooper E.A."/>
            <person name="Brenton Z.W."/>
            <person name="Flinn B.S."/>
            <person name="Jenkins J."/>
            <person name="Shu S."/>
            <person name="Flowers D."/>
            <person name="Luo F."/>
            <person name="Wang Y."/>
            <person name="Xia P."/>
            <person name="Barry K."/>
            <person name="Daum C."/>
            <person name="Lipzen A."/>
            <person name="Yoshinaga Y."/>
            <person name="Schmutz J."/>
            <person name="Saski C."/>
            <person name="Vermerris W."/>
            <person name="Kresovich S."/>
        </authorList>
    </citation>
    <scope>NUCLEOTIDE SEQUENCE</scope>
</reference>
<keyword evidence="4 6" id="KW-0732">Signal</keyword>
<dbReference type="PANTHER" id="PTHR33191:SF9">
    <property type="entry name" value="RIPENING-RELATED PROTEIN 2-RELATED"/>
    <property type="match status" value="1"/>
</dbReference>
<evidence type="ECO:0000256" key="2">
    <source>
        <dbReference type="ARBA" id="ARBA00005592"/>
    </source>
</evidence>
<evidence type="ECO:0000256" key="5">
    <source>
        <dbReference type="SAM" id="Phobius"/>
    </source>
</evidence>
<dbReference type="Gene3D" id="2.40.40.10">
    <property type="entry name" value="RlpA-like domain"/>
    <property type="match status" value="1"/>
</dbReference>
<evidence type="ECO:0000256" key="1">
    <source>
        <dbReference type="ARBA" id="ARBA00004613"/>
    </source>
</evidence>
<comment type="subcellular location">
    <subcellularLocation>
        <location evidence="1">Secreted</location>
    </subcellularLocation>
</comment>
<feature type="chain" id="PRO_5036719316" evidence="6">
    <location>
        <begin position="28"/>
        <end position="225"/>
    </location>
</feature>